<keyword evidence="15" id="KW-1185">Reference proteome</keyword>
<dbReference type="PANTHER" id="PTHR30561:SF9">
    <property type="entry name" value="4-AMINO-4-DEOXY-L-ARABINOSE-PHOSPHOUNDECAPRENOL FLIPPASE SUBUNIT ARNF-RELATED"/>
    <property type="match status" value="1"/>
</dbReference>
<organism evidence="14 15">
    <name type="scientific">Cohnella terricola</name>
    <dbReference type="NCBI Taxonomy" id="1289167"/>
    <lineage>
        <taxon>Bacteria</taxon>
        <taxon>Bacillati</taxon>
        <taxon>Bacillota</taxon>
        <taxon>Bacilli</taxon>
        <taxon>Bacillales</taxon>
        <taxon>Paenibacillaceae</taxon>
        <taxon>Cohnella</taxon>
    </lineage>
</organism>
<evidence type="ECO:0000256" key="12">
    <source>
        <dbReference type="SAM" id="Phobius"/>
    </source>
</evidence>
<protein>
    <submittedName>
        <fullName evidence="14">EamA family transporter</fullName>
    </submittedName>
</protein>
<dbReference type="SUPFAM" id="SSF103481">
    <property type="entry name" value="Multidrug resistance efflux transporter EmrE"/>
    <property type="match status" value="2"/>
</dbReference>
<feature type="transmembrane region" description="Helical" evidence="12">
    <location>
        <begin position="224"/>
        <end position="244"/>
    </location>
</feature>
<reference evidence="14 15" key="1">
    <citation type="submission" date="2019-07" db="EMBL/GenBank/DDBJ databases">
        <authorList>
            <person name="Kim J."/>
        </authorList>
    </citation>
    <scope>NUCLEOTIDE SEQUENCE [LARGE SCALE GENOMIC DNA]</scope>
    <source>
        <strain evidence="14 15">G13</strain>
    </source>
</reference>
<dbReference type="InterPro" id="IPR000620">
    <property type="entry name" value="EamA_dom"/>
</dbReference>
<evidence type="ECO:0000256" key="8">
    <source>
        <dbReference type="ARBA" id="ARBA00022985"/>
    </source>
</evidence>
<feature type="transmembrane region" description="Helical" evidence="12">
    <location>
        <begin position="48"/>
        <end position="67"/>
    </location>
</feature>
<keyword evidence="10" id="KW-0443">Lipid metabolism</keyword>
<evidence type="ECO:0000256" key="9">
    <source>
        <dbReference type="ARBA" id="ARBA00022989"/>
    </source>
</evidence>
<evidence type="ECO:0000313" key="15">
    <source>
        <dbReference type="Proteomes" id="UP000316330"/>
    </source>
</evidence>
<feature type="transmembrane region" description="Helical" evidence="12">
    <location>
        <begin position="79"/>
        <end position="102"/>
    </location>
</feature>
<sequence>MTIKLSKIHVELRAGETMDFTAIILVIVSGLFHSIWNVFTKRSVNKDVFLWFCQWAAIIIFLPFLLIEIRSITSVSASGLLLVLLSMLFHGLYVILLARAYVVGDLSQVYPIMRGTSPLLVPIIGMIVLDERLGLIGVTGVFIIVAGIFLNGDFKSFRNLKNSNKGIIYAFLVGCMITLYTILDKITLKYIPPITLNEATNLGNIIALSFFVMKSGAVCREWTVNWRTILLGGILAPGGYILFLKAIEFGSVSQLAPMREVGTVFGTLFGILILKESKGLRRIIASILITLGIIFLAQ</sequence>
<evidence type="ECO:0000256" key="5">
    <source>
        <dbReference type="ARBA" id="ARBA00022519"/>
    </source>
</evidence>
<keyword evidence="11 12" id="KW-0472">Membrane</keyword>
<evidence type="ECO:0000313" key="14">
    <source>
        <dbReference type="EMBL" id="TVX96271.1"/>
    </source>
</evidence>
<dbReference type="OrthoDB" id="157232at2"/>
<evidence type="ECO:0000256" key="11">
    <source>
        <dbReference type="ARBA" id="ARBA00023136"/>
    </source>
</evidence>
<evidence type="ECO:0000256" key="10">
    <source>
        <dbReference type="ARBA" id="ARBA00023098"/>
    </source>
</evidence>
<feature type="transmembrane region" description="Helical" evidence="12">
    <location>
        <begin position="256"/>
        <end position="274"/>
    </location>
</feature>
<feature type="transmembrane region" description="Helical" evidence="12">
    <location>
        <begin position="166"/>
        <end position="183"/>
    </location>
</feature>
<feature type="domain" description="EamA" evidence="13">
    <location>
        <begin position="22"/>
        <end position="150"/>
    </location>
</feature>
<feature type="transmembrane region" description="Helical" evidence="12">
    <location>
        <begin position="135"/>
        <end position="154"/>
    </location>
</feature>
<evidence type="ECO:0000256" key="4">
    <source>
        <dbReference type="ARBA" id="ARBA00022516"/>
    </source>
</evidence>
<keyword evidence="7 12" id="KW-0812">Transmembrane</keyword>
<dbReference type="EMBL" id="VNJJ01000017">
    <property type="protein sequence ID" value="TVX96271.1"/>
    <property type="molecule type" value="Genomic_DNA"/>
</dbReference>
<dbReference type="GO" id="GO:0022857">
    <property type="term" value="F:transmembrane transporter activity"/>
    <property type="evidence" value="ECO:0007669"/>
    <property type="project" value="InterPro"/>
</dbReference>
<feature type="domain" description="EamA" evidence="13">
    <location>
        <begin position="165"/>
        <end position="296"/>
    </location>
</feature>
<keyword evidence="4" id="KW-0444">Lipid biosynthesis</keyword>
<dbReference type="InterPro" id="IPR000390">
    <property type="entry name" value="Small_drug/metabolite_transptr"/>
</dbReference>
<keyword evidence="8" id="KW-0448">Lipopolysaccharide biosynthesis</keyword>
<comment type="subcellular location">
    <subcellularLocation>
        <location evidence="1">Cell membrane</location>
        <topology evidence="1">Multi-pass membrane protein</topology>
    </subcellularLocation>
</comment>
<proteinExistence type="inferred from homology"/>
<dbReference type="GO" id="GO:0009103">
    <property type="term" value="P:lipopolysaccharide biosynthetic process"/>
    <property type="evidence" value="ECO:0007669"/>
    <property type="project" value="UniProtKB-KW"/>
</dbReference>
<dbReference type="AlphaFoldDB" id="A0A559J8U5"/>
<feature type="transmembrane region" description="Helical" evidence="12">
    <location>
        <begin position="280"/>
        <end position="297"/>
    </location>
</feature>
<gene>
    <name evidence="14" type="ORF">FPZ45_21435</name>
</gene>
<dbReference type="Pfam" id="PF00892">
    <property type="entry name" value="EamA"/>
    <property type="match status" value="2"/>
</dbReference>
<keyword evidence="9 12" id="KW-1133">Transmembrane helix</keyword>
<evidence type="ECO:0000256" key="7">
    <source>
        <dbReference type="ARBA" id="ARBA00022692"/>
    </source>
</evidence>
<dbReference type="Proteomes" id="UP000316330">
    <property type="component" value="Unassembled WGS sequence"/>
</dbReference>
<dbReference type="PANTHER" id="PTHR30561">
    <property type="entry name" value="SMR FAMILY PROTON-DEPENDENT DRUG EFFLUX TRANSPORTER SUGE"/>
    <property type="match status" value="1"/>
</dbReference>
<feature type="transmembrane region" description="Helical" evidence="12">
    <location>
        <begin position="109"/>
        <end position="129"/>
    </location>
</feature>
<accession>A0A559J8U5</accession>
<dbReference type="RefSeq" id="WP_144706339.1">
    <property type="nucleotide sequence ID" value="NZ_VNJJ01000017.1"/>
</dbReference>
<evidence type="ECO:0000259" key="13">
    <source>
        <dbReference type="Pfam" id="PF00892"/>
    </source>
</evidence>
<evidence type="ECO:0000256" key="1">
    <source>
        <dbReference type="ARBA" id="ARBA00004651"/>
    </source>
</evidence>
<dbReference type="GO" id="GO:0005886">
    <property type="term" value="C:plasma membrane"/>
    <property type="evidence" value="ECO:0007669"/>
    <property type="project" value="UniProtKB-SubCell"/>
</dbReference>
<comment type="caution">
    <text evidence="14">The sequence shown here is derived from an EMBL/GenBank/DDBJ whole genome shotgun (WGS) entry which is preliminary data.</text>
</comment>
<evidence type="ECO:0000256" key="2">
    <source>
        <dbReference type="ARBA" id="ARBA00007362"/>
    </source>
</evidence>
<comment type="similarity">
    <text evidence="2">Belongs to the EamA transporter family.</text>
</comment>
<dbReference type="InterPro" id="IPR037185">
    <property type="entry name" value="EmrE-like"/>
</dbReference>
<name>A0A559J8U5_9BACL</name>
<feature type="transmembrane region" description="Helical" evidence="12">
    <location>
        <begin position="20"/>
        <end position="39"/>
    </location>
</feature>
<evidence type="ECO:0000256" key="6">
    <source>
        <dbReference type="ARBA" id="ARBA00022556"/>
    </source>
</evidence>
<dbReference type="Gene3D" id="1.10.3730.20">
    <property type="match status" value="2"/>
</dbReference>
<keyword evidence="3" id="KW-1003">Cell membrane</keyword>
<keyword evidence="5" id="KW-0997">Cell inner membrane</keyword>
<keyword evidence="6" id="KW-0441">Lipid A biosynthesis</keyword>
<evidence type="ECO:0000256" key="3">
    <source>
        <dbReference type="ARBA" id="ARBA00022475"/>
    </source>
</evidence>